<evidence type="ECO:0000259" key="2">
    <source>
        <dbReference type="Pfam" id="PF00534"/>
    </source>
</evidence>
<dbReference type="EMBL" id="FMUR01000007">
    <property type="protein sequence ID" value="SCY09071.1"/>
    <property type="molecule type" value="Genomic_DNA"/>
</dbReference>
<dbReference type="Pfam" id="PF00534">
    <property type="entry name" value="Glycos_transf_1"/>
    <property type="match status" value="1"/>
</dbReference>
<dbReference type="Gene3D" id="3.40.50.2000">
    <property type="entry name" value="Glycogen Phosphorylase B"/>
    <property type="match status" value="2"/>
</dbReference>
<evidence type="ECO:0000256" key="1">
    <source>
        <dbReference type="ARBA" id="ARBA00022679"/>
    </source>
</evidence>
<dbReference type="GO" id="GO:0016757">
    <property type="term" value="F:glycosyltransferase activity"/>
    <property type="evidence" value="ECO:0007669"/>
    <property type="project" value="InterPro"/>
</dbReference>
<dbReference type="SUPFAM" id="SSF53756">
    <property type="entry name" value="UDP-Glycosyltransferase/glycogen phosphorylase"/>
    <property type="match status" value="1"/>
</dbReference>
<dbReference type="Pfam" id="PF13439">
    <property type="entry name" value="Glyco_transf_4"/>
    <property type="match status" value="1"/>
</dbReference>
<evidence type="ECO:0000259" key="3">
    <source>
        <dbReference type="Pfam" id="PF13439"/>
    </source>
</evidence>
<keyword evidence="1 4" id="KW-0808">Transferase</keyword>
<gene>
    <name evidence="4" type="ORF">SAMN02910451_01365</name>
</gene>
<feature type="domain" description="Glycosyltransferase subfamily 4-like N-terminal" evidence="3">
    <location>
        <begin position="27"/>
        <end position="191"/>
    </location>
</feature>
<dbReference type="RefSeq" id="WP_242871824.1">
    <property type="nucleotide sequence ID" value="NZ_FMUR01000007.1"/>
</dbReference>
<protein>
    <submittedName>
        <fullName evidence="4">Glycosyltransferase involved in cell wall bisynthesis</fullName>
    </submittedName>
</protein>
<proteinExistence type="predicted"/>
<organism evidence="4 5">
    <name type="scientific">Butyrivibrio hungatei</name>
    <dbReference type="NCBI Taxonomy" id="185008"/>
    <lineage>
        <taxon>Bacteria</taxon>
        <taxon>Bacillati</taxon>
        <taxon>Bacillota</taxon>
        <taxon>Clostridia</taxon>
        <taxon>Lachnospirales</taxon>
        <taxon>Lachnospiraceae</taxon>
        <taxon>Butyrivibrio</taxon>
    </lineage>
</organism>
<sequence>MGKKNISDKQKLNIAMLGHKRVPSREGGVEVVVTELSTRMAKLGHKVTCYNRLGHHVAGEEYDSFTGDAYEGVRLINVPTINRKGLAAATSSLFGAIKVAFGKYDVIHFHAEGPCATMWIPKLMGKRCIATVHGLDHKRQKWSRFASAYIMMGEKTAVKYADEIIVLSRNVQKYFLDRYGRKTIYIPNGVNRPVITEPHNIKKKFGIGKDEYILFLGRLVPEKGIEYLIKAFMKLDTDKKLVVAGSSSDTQEFVDRIHELASKDDRIIFTGFVQGRVLSELLSNSYVYVIPSDLEGMPLTLLEAMSYGNCCLTSDIPECIEVCGDKAVSFRKGDIKDLRSKLKMLIDDEDMVKNYRIEASEYVCEHYNWDKIVDETIRVYRGL</sequence>
<dbReference type="AlphaFoldDB" id="A0A1G5D3H9"/>
<evidence type="ECO:0000313" key="4">
    <source>
        <dbReference type="EMBL" id="SCY09071.1"/>
    </source>
</evidence>
<dbReference type="Proteomes" id="UP000183047">
    <property type="component" value="Unassembled WGS sequence"/>
</dbReference>
<reference evidence="5" key="1">
    <citation type="submission" date="2016-10" db="EMBL/GenBank/DDBJ databases">
        <authorList>
            <person name="Varghese N."/>
            <person name="Submissions S."/>
        </authorList>
    </citation>
    <scope>NUCLEOTIDE SEQUENCE [LARGE SCALE GENOMIC DNA]</scope>
    <source>
        <strain evidence="5">XBD2006</strain>
    </source>
</reference>
<dbReference type="InterPro" id="IPR028098">
    <property type="entry name" value="Glyco_trans_4-like_N"/>
</dbReference>
<evidence type="ECO:0000313" key="5">
    <source>
        <dbReference type="Proteomes" id="UP000183047"/>
    </source>
</evidence>
<name>A0A1G5D3H9_9FIRM</name>
<dbReference type="PANTHER" id="PTHR46401:SF2">
    <property type="entry name" value="GLYCOSYLTRANSFERASE WBBK-RELATED"/>
    <property type="match status" value="1"/>
</dbReference>
<dbReference type="GO" id="GO:0009103">
    <property type="term" value="P:lipopolysaccharide biosynthetic process"/>
    <property type="evidence" value="ECO:0007669"/>
    <property type="project" value="TreeGrafter"/>
</dbReference>
<accession>A0A1G5D3H9</accession>
<dbReference type="InterPro" id="IPR001296">
    <property type="entry name" value="Glyco_trans_1"/>
</dbReference>
<feature type="domain" description="Glycosyl transferase family 1" evidence="2">
    <location>
        <begin position="201"/>
        <end position="359"/>
    </location>
</feature>
<dbReference type="PANTHER" id="PTHR46401">
    <property type="entry name" value="GLYCOSYLTRANSFERASE WBBK-RELATED"/>
    <property type="match status" value="1"/>
</dbReference>
<keyword evidence="5" id="KW-1185">Reference proteome</keyword>
<dbReference type="CDD" id="cd03801">
    <property type="entry name" value="GT4_PimA-like"/>
    <property type="match status" value="1"/>
</dbReference>